<evidence type="ECO:0008006" key="3">
    <source>
        <dbReference type="Google" id="ProtNLM"/>
    </source>
</evidence>
<name>N9Y1M1_9CLOT</name>
<dbReference type="Pfam" id="PF09693">
    <property type="entry name" value="Phage_XkdX"/>
    <property type="match status" value="1"/>
</dbReference>
<accession>N9Y1M1</accession>
<dbReference type="NCBIfam" id="TIGR01669">
    <property type="entry name" value="phage_XkdX"/>
    <property type="match status" value="1"/>
</dbReference>
<evidence type="ECO:0000313" key="2">
    <source>
        <dbReference type="Proteomes" id="UP000013097"/>
    </source>
</evidence>
<dbReference type="AlphaFoldDB" id="N9Y1M1"/>
<protein>
    <recommendedName>
        <fullName evidence="3">XkdX family protein</fullName>
    </recommendedName>
</protein>
<sequence>MSFETIKEFYELGLWSSSDLQQLVKSNVITEEQFKEIVEPQQVQSVSSEKPLVQQEVTARG</sequence>
<reference evidence="1 2" key="1">
    <citation type="submission" date="2013-01" db="EMBL/GenBank/DDBJ databases">
        <title>The Genome Sequence of Clostridium colicanis 209318.</title>
        <authorList>
            <consortium name="The Broad Institute Genome Sequencing Platform"/>
            <person name="Earl A."/>
            <person name="Ward D."/>
            <person name="Feldgarden M."/>
            <person name="Gevers D."/>
            <person name="Courvalin P."/>
            <person name="Lambert T."/>
            <person name="Walker B."/>
            <person name="Young S.K."/>
            <person name="Zeng Q."/>
            <person name="Gargeya S."/>
            <person name="Fitzgerald M."/>
            <person name="Haas B."/>
            <person name="Abouelleil A."/>
            <person name="Alvarado L."/>
            <person name="Arachchi H.M."/>
            <person name="Berlin A.M."/>
            <person name="Chapman S.B."/>
            <person name="Dewar J."/>
            <person name="Goldberg J."/>
            <person name="Griggs A."/>
            <person name="Gujja S."/>
            <person name="Hansen M."/>
            <person name="Howarth C."/>
            <person name="Imamovic A."/>
            <person name="Larimer J."/>
            <person name="McCowan C."/>
            <person name="Murphy C."/>
            <person name="Neiman D."/>
            <person name="Pearson M."/>
            <person name="Priest M."/>
            <person name="Roberts A."/>
            <person name="Saif S."/>
            <person name="Shea T."/>
            <person name="Sisk P."/>
            <person name="Sykes S."/>
            <person name="Wortman J."/>
            <person name="Nusbaum C."/>
            <person name="Birren B."/>
        </authorList>
    </citation>
    <scope>NUCLEOTIDE SEQUENCE [LARGE SCALE GENOMIC DNA]</scope>
    <source>
        <strain evidence="1 2">209318</strain>
    </source>
</reference>
<dbReference type="EMBL" id="AGYT01000008">
    <property type="protein sequence ID" value="ENZ01697.1"/>
    <property type="molecule type" value="Genomic_DNA"/>
</dbReference>
<gene>
    <name evidence="1" type="ORF">HMPREF1092_00931</name>
</gene>
<comment type="caution">
    <text evidence="1">The sequence shown here is derived from an EMBL/GenBank/DDBJ whole genome shotgun (WGS) entry which is preliminary data.</text>
</comment>
<evidence type="ECO:0000313" key="1">
    <source>
        <dbReference type="EMBL" id="ENZ01697.1"/>
    </source>
</evidence>
<dbReference type="InterPro" id="IPR010022">
    <property type="entry name" value="XkdX"/>
</dbReference>
<dbReference type="HOGENOM" id="CLU_2914311_0_0_9"/>
<dbReference type="RefSeq" id="WP_002597433.1">
    <property type="nucleotide sequence ID" value="NZ_KB850956.1"/>
</dbReference>
<dbReference type="PATRIC" id="fig|999411.4.peg.904"/>
<proteinExistence type="predicted"/>
<dbReference type="Proteomes" id="UP000013097">
    <property type="component" value="Unassembled WGS sequence"/>
</dbReference>
<organism evidence="1 2">
    <name type="scientific">Clostridium thermobutyricum</name>
    <dbReference type="NCBI Taxonomy" id="29372"/>
    <lineage>
        <taxon>Bacteria</taxon>
        <taxon>Bacillati</taxon>
        <taxon>Bacillota</taxon>
        <taxon>Clostridia</taxon>
        <taxon>Eubacteriales</taxon>
        <taxon>Clostridiaceae</taxon>
        <taxon>Clostridium</taxon>
    </lineage>
</organism>
<keyword evidence="2" id="KW-1185">Reference proteome</keyword>